<name>A0ABV4EE85_9GAMM</name>
<reference evidence="1 2" key="1">
    <citation type="submission" date="2024-07" db="EMBL/GenBank/DDBJ databases">
        <authorList>
            <person name="Hebao G."/>
        </authorList>
    </citation>
    <scope>NUCLEOTIDE SEQUENCE [LARGE SCALE GENOMIC DNA]</scope>
    <source>
        <strain evidence="1 2">ACCC 02193</strain>
    </source>
</reference>
<sequence>MITIDYLNGLDNFLPTYHCEEDLNAEEVKVLDFIKRHVGESGRSIPLGKIIREFGKYNRIMDTQTWHCTPLKEMMDRGAVAAVKFNTPAFIQ</sequence>
<protein>
    <submittedName>
        <fullName evidence="1">Uncharacterized protein</fullName>
    </submittedName>
</protein>
<comment type="caution">
    <text evidence="1">The sequence shown here is derived from an EMBL/GenBank/DDBJ whole genome shotgun (WGS) entry which is preliminary data.</text>
</comment>
<gene>
    <name evidence="1" type="ORF">AB6T85_21775</name>
</gene>
<evidence type="ECO:0000313" key="2">
    <source>
        <dbReference type="Proteomes" id="UP001565243"/>
    </source>
</evidence>
<keyword evidence="2" id="KW-1185">Reference proteome</keyword>
<proteinExistence type="predicted"/>
<dbReference type="RefSeq" id="WP_369896671.1">
    <property type="nucleotide sequence ID" value="NZ_JBGFFX010000017.1"/>
</dbReference>
<organism evidence="1 2">
    <name type="scientific">Erwinia aeris</name>
    <dbReference type="NCBI Taxonomy" id="3239803"/>
    <lineage>
        <taxon>Bacteria</taxon>
        <taxon>Pseudomonadati</taxon>
        <taxon>Pseudomonadota</taxon>
        <taxon>Gammaproteobacteria</taxon>
        <taxon>Enterobacterales</taxon>
        <taxon>Erwiniaceae</taxon>
        <taxon>Erwinia</taxon>
    </lineage>
</organism>
<evidence type="ECO:0000313" key="1">
    <source>
        <dbReference type="EMBL" id="MEY8773042.1"/>
    </source>
</evidence>
<dbReference type="EMBL" id="JBGFFX010000017">
    <property type="protein sequence ID" value="MEY8773042.1"/>
    <property type="molecule type" value="Genomic_DNA"/>
</dbReference>
<dbReference type="Proteomes" id="UP001565243">
    <property type="component" value="Unassembled WGS sequence"/>
</dbReference>
<accession>A0ABV4EE85</accession>